<dbReference type="InterPro" id="IPR000717">
    <property type="entry name" value="PCI_dom"/>
</dbReference>
<dbReference type="Pfam" id="PF01399">
    <property type="entry name" value="PCI"/>
    <property type="match status" value="1"/>
</dbReference>
<evidence type="ECO:0000313" key="2">
    <source>
        <dbReference type="EMBL" id="JAV58689.1"/>
    </source>
</evidence>
<dbReference type="PANTHER" id="PTHR14145">
    <property type="entry name" value="26S PROTESOME SUBUNIT 6"/>
    <property type="match status" value="1"/>
</dbReference>
<dbReference type="PROSITE" id="PS50250">
    <property type="entry name" value="PCI"/>
    <property type="match status" value="1"/>
</dbReference>
<accession>A0A1Y1KB60</accession>
<sequence length="256" mass="29768">MDNVLSCIRIGFFFSNHELVRHHLARAEELAEMGVDYEKRNRLQIYRGLYGLMVRDFSSASTNFLATVATFACNELLDHPTFITYTVIAAIYALPRLDLKRQVVDNSTLLQALHGLPGTRQFLFSLYDCDYAKFFQTLANVERQVKENYILHPHYRCYVRDMKAKAYLQFLFSFQSVSFDYMAQQFDVTPEFIETEISQLIEMGKLFAKIDKVHRLVVLTRGIEQQRSDTYKQVVKQGDALLGKIGDLTKFLDSRR</sequence>
<dbReference type="PANTHER" id="PTHR14145:SF1">
    <property type="entry name" value="26S PROTEASOME NON-ATPASE REGULATORY SUBUNIT 6"/>
    <property type="match status" value="1"/>
</dbReference>
<name>A0A1Y1KB60_PHOPY</name>
<dbReference type="GO" id="GO:0043161">
    <property type="term" value="P:proteasome-mediated ubiquitin-dependent protein catabolic process"/>
    <property type="evidence" value="ECO:0007669"/>
    <property type="project" value="TreeGrafter"/>
</dbReference>
<dbReference type="AlphaFoldDB" id="A0A1Y1KB60"/>
<dbReference type="SMART" id="SM00088">
    <property type="entry name" value="PINT"/>
    <property type="match status" value="1"/>
</dbReference>
<dbReference type="EMBL" id="GEZM01087439">
    <property type="protein sequence ID" value="JAV58689.1"/>
    <property type="molecule type" value="Transcribed_RNA"/>
</dbReference>
<organism evidence="2">
    <name type="scientific">Photinus pyralis</name>
    <name type="common">Common eastern firefly</name>
    <name type="synonym">Lampyris pyralis</name>
    <dbReference type="NCBI Taxonomy" id="7054"/>
    <lineage>
        <taxon>Eukaryota</taxon>
        <taxon>Metazoa</taxon>
        <taxon>Ecdysozoa</taxon>
        <taxon>Arthropoda</taxon>
        <taxon>Hexapoda</taxon>
        <taxon>Insecta</taxon>
        <taxon>Pterygota</taxon>
        <taxon>Neoptera</taxon>
        <taxon>Endopterygota</taxon>
        <taxon>Coleoptera</taxon>
        <taxon>Polyphaga</taxon>
        <taxon>Elateriformia</taxon>
        <taxon>Elateroidea</taxon>
        <taxon>Lampyridae</taxon>
        <taxon>Lampyrinae</taxon>
        <taxon>Photinus</taxon>
    </lineage>
</organism>
<reference evidence="2" key="1">
    <citation type="journal article" date="2016" name="Sci. Rep.">
        <title>Molecular characterization of firefly nuptial gifts: a multi-omics approach sheds light on postcopulatory sexual selection.</title>
        <authorList>
            <person name="Al-Wathiqui N."/>
            <person name="Fallon T.R."/>
            <person name="South A."/>
            <person name="Weng J.K."/>
            <person name="Lewis S.M."/>
        </authorList>
    </citation>
    <scope>NUCLEOTIDE SEQUENCE</scope>
</reference>
<dbReference type="InterPro" id="IPR036390">
    <property type="entry name" value="WH_DNA-bd_sf"/>
</dbReference>
<proteinExistence type="predicted"/>
<feature type="domain" description="PCI" evidence="1">
    <location>
        <begin position="56"/>
        <end position="224"/>
    </location>
</feature>
<dbReference type="Gene3D" id="1.25.40.570">
    <property type="match status" value="1"/>
</dbReference>
<dbReference type="Pfam" id="PF10602">
    <property type="entry name" value="RPN7"/>
    <property type="match status" value="1"/>
</dbReference>
<dbReference type="InterPro" id="IPR045135">
    <property type="entry name" value="Rpn7_N"/>
</dbReference>
<dbReference type="SUPFAM" id="SSF46785">
    <property type="entry name" value="Winged helix' DNA-binding domain"/>
    <property type="match status" value="1"/>
</dbReference>
<protein>
    <recommendedName>
        <fullName evidence="1">PCI domain-containing protein</fullName>
    </recommendedName>
</protein>
<dbReference type="InterPro" id="IPR019585">
    <property type="entry name" value="Rpn7/CSN1"/>
</dbReference>
<evidence type="ECO:0000259" key="1">
    <source>
        <dbReference type="PROSITE" id="PS50250"/>
    </source>
</evidence>